<dbReference type="Gene3D" id="3.40.710.10">
    <property type="entry name" value="DD-peptidase/beta-lactamase superfamily"/>
    <property type="match status" value="1"/>
</dbReference>
<keyword evidence="3" id="KW-1185">Reference proteome</keyword>
<reference evidence="2 3" key="1">
    <citation type="submission" date="2019-03" db="EMBL/GenBank/DDBJ databases">
        <title>Sequencing the genomes of 1000 actinobacteria strains.</title>
        <authorList>
            <person name="Klenk H.-P."/>
        </authorList>
    </citation>
    <scope>NUCLEOTIDE SEQUENCE [LARGE SCALE GENOMIC DNA]</scope>
    <source>
        <strain evidence="2 3">DSM 18936</strain>
    </source>
</reference>
<dbReference type="RefSeq" id="WP_133867324.1">
    <property type="nucleotide sequence ID" value="NZ_SOAU01000001.1"/>
</dbReference>
<dbReference type="Proteomes" id="UP000294558">
    <property type="component" value="Unassembled WGS sequence"/>
</dbReference>
<sequence length="385" mass="41024">MAEIEGQVDDGFGAVADAFRANFDERDELGAAFALYVDGDKKVDLWGGTANAQTGTPWTEDTLQLVFSTTKGIAATAIAMLVQSGTLRYDDPVSKHWPEFAAAGKDDITVEQVMSHQAGLIAVDAPIDFDQIMAVTPVIESLQEQAPMWEPGTAHGYHAITYGWLAGEIVARVDGRRIGQFVQDEIAGPLGIDLWIGLPESEEERVSRLETTPLPTDDPALLEHLGKLYARGANGYRALALDGRLSTAKGNHFNTRAVHATEMPGANGITTARSLAKFYAATAGTVDGVRLLDTDTMNAARTQRVSGDDLTLLTASRFGAGFWLHNEGAPMIQDGSYGHPGAGGSLGFANPELGIGYGYVMNRMGNNLTADPRCLALNDAVQASL</sequence>
<dbReference type="InterPro" id="IPR052907">
    <property type="entry name" value="Beta-lactamase/esterase"/>
</dbReference>
<gene>
    <name evidence="2" type="ORF">BDK89_0366</name>
</gene>
<organism evidence="2 3">
    <name type="scientific">Ilumatobacter fluminis</name>
    <dbReference type="NCBI Taxonomy" id="467091"/>
    <lineage>
        <taxon>Bacteria</taxon>
        <taxon>Bacillati</taxon>
        <taxon>Actinomycetota</taxon>
        <taxon>Acidimicrobiia</taxon>
        <taxon>Acidimicrobiales</taxon>
        <taxon>Ilumatobacteraceae</taxon>
        <taxon>Ilumatobacter</taxon>
    </lineage>
</organism>
<evidence type="ECO:0000259" key="1">
    <source>
        <dbReference type="Pfam" id="PF00144"/>
    </source>
</evidence>
<dbReference type="PANTHER" id="PTHR43319:SF3">
    <property type="entry name" value="BETA-LACTAMASE-RELATED DOMAIN-CONTAINING PROTEIN"/>
    <property type="match status" value="1"/>
</dbReference>
<evidence type="ECO:0000313" key="3">
    <source>
        <dbReference type="Proteomes" id="UP000294558"/>
    </source>
</evidence>
<protein>
    <submittedName>
        <fullName evidence="2">CubicO group peptidase (Beta-lactamase class C family)</fullName>
    </submittedName>
</protein>
<comment type="caution">
    <text evidence="2">The sequence shown here is derived from an EMBL/GenBank/DDBJ whole genome shotgun (WGS) entry which is preliminary data.</text>
</comment>
<evidence type="ECO:0000313" key="2">
    <source>
        <dbReference type="EMBL" id="TDT14809.1"/>
    </source>
</evidence>
<dbReference type="AlphaFoldDB" id="A0A4R7HWE5"/>
<dbReference type="EMBL" id="SOAU01000001">
    <property type="protein sequence ID" value="TDT14809.1"/>
    <property type="molecule type" value="Genomic_DNA"/>
</dbReference>
<dbReference type="Pfam" id="PF00144">
    <property type="entry name" value="Beta-lactamase"/>
    <property type="match status" value="1"/>
</dbReference>
<dbReference type="OrthoDB" id="3422781at2"/>
<proteinExistence type="predicted"/>
<feature type="domain" description="Beta-lactamase-related" evidence="1">
    <location>
        <begin position="19"/>
        <end position="368"/>
    </location>
</feature>
<dbReference type="InterPro" id="IPR012338">
    <property type="entry name" value="Beta-lactam/transpept-like"/>
</dbReference>
<name>A0A4R7HWE5_9ACTN</name>
<dbReference type="InterPro" id="IPR001466">
    <property type="entry name" value="Beta-lactam-related"/>
</dbReference>
<dbReference type="SUPFAM" id="SSF56601">
    <property type="entry name" value="beta-lactamase/transpeptidase-like"/>
    <property type="match status" value="1"/>
</dbReference>
<dbReference type="PANTHER" id="PTHR43319">
    <property type="entry name" value="BETA-LACTAMASE-RELATED"/>
    <property type="match status" value="1"/>
</dbReference>
<accession>A0A4R7HWE5</accession>